<dbReference type="HOGENOM" id="CLU_2200513_0_0_1"/>
<evidence type="ECO:0000256" key="1">
    <source>
        <dbReference type="ARBA" id="ARBA00004273"/>
    </source>
</evidence>
<sequence length="108" mass="12339">MEEYWQAAKLLANIIVMGSGILARAVFRAYREALANASRNGVAQEAVTNTIRRAGTMTELEARQILGVTENTSWEEVLKELIFGWHEKDYFVLVKEDLRSVDYQKDMV</sequence>
<feature type="transmembrane region" description="Helical" evidence="5">
    <location>
        <begin position="6"/>
        <end position="27"/>
    </location>
</feature>
<proteinExistence type="predicted"/>
<reference evidence="7" key="1">
    <citation type="journal article" date="2013" name="Science">
        <title>The Amborella genome and the evolution of flowering plants.</title>
        <authorList>
            <consortium name="Amborella Genome Project"/>
        </authorList>
    </citation>
    <scope>NUCLEOTIDE SEQUENCE [LARGE SCALE GENOMIC DNA]</scope>
</reference>
<evidence type="ECO:0000256" key="4">
    <source>
        <dbReference type="ARBA" id="ARBA00023136"/>
    </source>
</evidence>
<evidence type="ECO:0000256" key="2">
    <source>
        <dbReference type="ARBA" id="ARBA00022792"/>
    </source>
</evidence>
<evidence type="ECO:0000256" key="5">
    <source>
        <dbReference type="SAM" id="Phobius"/>
    </source>
</evidence>
<dbReference type="PANTHER" id="PTHR12388:SF0">
    <property type="entry name" value="MITOCHONDRIAL IMPORT INNER MEMBRANE TRANSLOCASE SUBUNIT TIM16"/>
    <property type="match status" value="1"/>
</dbReference>
<dbReference type="eggNOG" id="KOG3442">
    <property type="taxonomic scope" value="Eukaryota"/>
</dbReference>
<dbReference type="GO" id="GO:0030150">
    <property type="term" value="P:protein import into mitochondrial matrix"/>
    <property type="evidence" value="ECO:0000318"/>
    <property type="project" value="GO_Central"/>
</dbReference>
<dbReference type="PANTHER" id="PTHR12388">
    <property type="entry name" value="MITOCHONDRIA ASSOCIATED GRANULOCYTE MACROPHAGE CSF SIGNALING MOLECULE"/>
    <property type="match status" value="1"/>
</dbReference>
<keyword evidence="3" id="KW-0496">Mitochondrion</keyword>
<comment type="subcellular location">
    <subcellularLocation>
        <location evidence="1">Mitochondrion inner membrane</location>
    </subcellularLocation>
</comment>
<protein>
    <submittedName>
        <fullName evidence="6">Uncharacterized protein</fullName>
    </submittedName>
</protein>
<gene>
    <name evidence="6" type="ORF">AMTR_s00148p00078250</name>
</gene>
<accession>W1PKW1</accession>
<evidence type="ECO:0000313" key="6">
    <source>
        <dbReference type="EMBL" id="ERN08394.1"/>
    </source>
</evidence>
<dbReference type="OMA" id="QNAVHRG"/>
<name>W1PKW1_AMBTC</name>
<keyword evidence="5" id="KW-1133">Transmembrane helix</keyword>
<organism evidence="6 7">
    <name type="scientific">Amborella trichopoda</name>
    <dbReference type="NCBI Taxonomy" id="13333"/>
    <lineage>
        <taxon>Eukaryota</taxon>
        <taxon>Viridiplantae</taxon>
        <taxon>Streptophyta</taxon>
        <taxon>Embryophyta</taxon>
        <taxon>Tracheophyta</taxon>
        <taxon>Spermatophyta</taxon>
        <taxon>Magnoliopsida</taxon>
        <taxon>Amborellales</taxon>
        <taxon>Amborellaceae</taxon>
        <taxon>Amborella</taxon>
    </lineage>
</organism>
<dbReference type="InterPro" id="IPR005341">
    <property type="entry name" value="Tim16"/>
</dbReference>
<keyword evidence="5" id="KW-0812">Transmembrane</keyword>
<evidence type="ECO:0000313" key="7">
    <source>
        <dbReference type="Proteomes" id="UP000017836"/>
    </source>
</evidence>
<dbReference type="Gramene" id="ERN08394">
    <property type="protein sequence ID" value="ERN08394"/>
    <property type="gene ID" value="AMTR_s00148p00078250"/>
</dbReference>
<keyword evidence="4 5" id="KW-0472">Membrane</keyword>
<dbReference type="STRING" id="13333.W1PKW1"/>
<dbReference type="Proteomes" id="UP000017836">
    <property type="component" value="Unassembled WGS sequence"/>
</dbReference>
<dbReference type="EMBL" id="KI393463">
    <property type="protein sequence ID" value="ERN08394.1"/>
    <property type="molecule type" value="Genomic_DNA"/>
</dbReference>
<keyword evidence="2" id="KW-0999">Mitochondrion inner membrane</keyword>
<keyword evidence="7" id="KW-1185">Reference proteome</keyword>
<dbReference type="AlphaFoldDB" id="W1PKW1"/>
<dbReference type="GO" id="GO:0005744">
    <property type="term" value="C:TIM23 mitochondrial import inner membrane translocase complex"/>
    <property type="evidence" value="ECO:0000318"/>
    <property type="project" value="GO_Central"/>
</dbReference>
<evidence type="ECO:0000256" key="3">
    <source>
        <dbReference type="ARBA" id="ARBA00023128"/>
    </source>
</evidence>